<evidence type="ECO:0000256" key="3">
    <source>
        <dbReference type="SAM" id="SignalP"/>
    </source>
</evidence>
<dbReference type="PANTHER" id="PTHR42715:SF10">
    <property type="entry name" value="BETA-GLUCOSIDASE"/>
    <property type="match status" value="1"/>
</dbReference>
<dbReference type="InterPro" id="IPR026891">
    <property type="entry name" value="Fn3-like"/>
</dbReference>
<dbReference type="HOGENOM" id="CLU_004542_5_1_5"/>
<comment type="similarity">
    <text evidence="1">Belongs to the glycosyl hydrolase 3 family.</text>
</comment>
<dbReference type="SUPFAM" id="SSF52279">
    <property type="entry name" value="Beta-D-glucan exohydrolase, C-terminal domain"/>
    <property type="match status" value="1"/>
</dbReference>
<dbReference type="STRING" id="394221.Mmar10_2729"/>
<dbReference type="KEGG" id="mmr:Mmar10_2729"/>
<keyword evidence="6" id="KW-1185">Reference proteome</keyword>
<dbReference type="PANTHER" id="PTHR42715">
    <property type="entry name" value="BETA-GLUCOSIDASE"/>
    <property type="match status" value="1"/>
</dbReference>
<dbReference type="Pfam" id="PF00933">
    <property type="entry name" value="Glyco_hydro_3"/>
    <property type="match status" value="1"/>
</dbReference>
<dbReference type="InterPro" id="IPR017853">
    <property type="entry name" value="GH"/>
</dbReference>
<dbReference type="Pfam" id="PF01915">
    <property type="entry name" value="Glyco_hydro_3_C"/>
    <property type="match status" value="1"/>
</dbReference>
<dbReference type="AlphaFoldDB" id="Q0AL28"/>
<evidence type="ECO:0000256" key="2">
    <source>
        <dbReference type="ARBA" id="ARBA00022801"/>
    </source>
</evidence>
<organism evidence="5 6">
    <name type="scientific">Maricaulis maris (strain MCS10)</name>
    <name type="common">Caulobacter maris</name>
    <dbReference type="NCBI Taxonomy" id="394221"/>
    <lineage>
        <taxon>Bacteria</taxon>
        <taxon>Pseudomonadati</taxon>
        <taxon>Pseudomonadota</taxon>
        <taxon>Alphaproteobacteria</taxon>
        <taxon>Maricaulales</taxon>
        <taxon>Maricaulaceae</taxon>
        <taxon>Maricaulis</taxon>
    </lineage>
</organism>
<dbReference type="RefSeq" id="WP_011644659.1">
    <property type="nucleotide sequence ID" value="NC_008347.1"/>
</dbReference>
<dbReference type="CAZy" id="GH3">
    <property type="family name" value="Glycoside Hydrolase Family 3"/>
</dbReference>
<dbReference type="InterPro" id="IPR036881">
    <property type="entry name" value="Glyco_hydro_3_C_sf"/>
</dbReference>
<dbReference type="Gene3D" id="3.20.20.300">
    <property type="entry name" value="Glycoside hydrolase, family 3, N-terminal domain"/>
    <property type="match status" value="1"/>
</dbReference>
<dbReference type="InterPro" id="IPR036962">
    <property type="entry name" value="Glyco_hydro_3_N_sf"/>
</dbReference>
<dbReference type="Pfam" id="PF14310">
    <property type="entry name" value="Fn3-like"/>
    <property type="match status" value="1"/>
</dbReference>
<dbReference type="Gene3D" id="3.40.50.1700">
    <property type="entry name" value="Glycoside hydrolase family 3 C-terminal domain"/>
    <property type="match status" value="1"/>
</dbReference>
<feature type="domain" description="Fibronectin type III-like" evidence="4">
    <location>
        <begin position="659"/>
        <end position="728"/>
    </location>
</feature>
<dbReference type="PROSITE" id="PS51257">
    <property type="entry name" value="PROKAR_LIPOPROTEIN"/>
    <property type="match status" value="1"/>
</dbReference>
<dbReference type="InterPro" id="IPR050288">
    <property type="entry name" value="Cellulose_deg_GH3"/>
</dbReference>
<feature type="signal peptide" evidence="3">
    <location>
        <begin position="1"/>
        <end position="20"/>
    </location>
</feature>
<dbReference type="FunFam" id="3.20.20.300:FF:000005">
    <property type="entry name" value="Periplasmic beta-glucosidase"/>
    <property type="match status" value="1"/>
</dbReference>
<dbReference type="GO" id="GO:0008422">
    <property type="term" value="F:beta-glucosidase activity"/>
    <property type="evidence" value="ECO:0007669"/>
    <property type="project" value="UniProtKB-EC"/>
</dbReference>
<evidence type="ECO:0000256" key="1">
    <source>
        <dbReference type="ARBA" id="ARBA00005336"/>
    </source>
</evidence>
<evidence type="ECO:0000313" key="6">
    <source>
        <dbReference type="Proteomes" id="UP000001964"/>
    </source>
</evidence>
<evidence type="ECO:0000259" key="4">
    <source>
        <dbReference type="SMART" id="SM01217"/>
    </source>
</evidence>
<dbReference type="Proteomes" id="UP000001964">
    <property type="component" value="Chromosome"/>
</dbReference>
<dbReference type="OrthoDB" id="9781691at2"/>
<protein>
    <submittedName>
        <fullName evidence="5">Beta-glucosidase</fullName>
        <ecNumber evidence="5">3.2.1.21</ecNumber>
    </submittedName>
</protein>
<dbReference type="PRINTS" id="PR00133">
    <property type="entry name" value="GLHYDRLASE3"/>
</dbReference>
<dbReference type="SUPFAM" id="SSF51445">
    <property type="entry name" value="(Trans)glycosidases"/>
    <property type="match status" value="1"/>
</dbReference>
<accession>Q0AL28</accession>
<gene>
    <name evidence="5" type="ordered locus">Mmar10_2729</name>
</gene>
<dbReference type="InterPro" id="IPR013783">
    <property type="entry name" value="Ig-like_fold"/>
</dbReference>
<sequence length="759" mass="80953" precursor="true">MLKPVTVMCMAVALAACAPAESRLPDNNAFSPRVTELLASMTLDEKLGQLHQAAGGRSRNLNSRLTDDELDRVRRGEVGSYLHVAGAEPLAALQRVAVEESRLGIPLLFAMDVVHGYRTIFPVPIAMASTWDEADWEAAARVSAEEASASGLHWTFAPMIDIARDPRWGRIVEGGGADPYLGARMAEAQIAGYQGGDLSQADTILATAKHFGAYGVPTGGRDYGTADLSERSLYEIYLPPFYAASRAGSGSMMTAFNDIAGVPSTANETLIDGTLRGRWDFDGLIVSDWNAIAELINHGVAETRADAGALALRAGVDMDMTSAVFVNDLRQAIEAEPALLADLDLAVGRVLTAKERLGLFDNPMAYHQTARETAELLSPDHRALARDVAGRSMVLLKNDDNALPLTAGAGRVAVIGALATDAWTQLGSWRAQGRPDDVVTLLDGLQTRAPEGVEILHAAGAHPGNDDLTGIAEAVALAESADRVVLVVGEDYDLSGEARSRSDLFMPASQRALADAIFNTGKPVIVVLVTGRPLAIPNLAERADAILNTWMLGVEAGPALADIVYGDVSPSGRLPVSFPRATGAVPYTYSEFPSGRPADPDLGRDSNRYHDQPITPQFPFGHGLSYSAFSYGELSATSDESGYHLSVDVTNTGEYEADEVVQLYMRDPVSFVARPQLELRGYRRISLSPGERLTVHFHLTAAQSAVFERPGAWRIEAGELQFHVGASSADLRASASVHVDASGTSDVPASAIETRTEVE</sequence>
<dbReference type="InterPro" id="IPR002772">
    <property type="entry name" value="Glyco_hydro_3_C"/>
</dbReference>
<keyword evidence="3" id="KW-0732">Signal</keyword>
<keyword evidence="2 5" id="KW-0378">Hydrolase</keyword>
<dbReference type="SMART" id="SM01217">
    <property type="entry name" value="Fn3_like"/>
    <property type="match status" value="1"/>
</dbReference>
<name>Q0AL28_MARMM</name>
<dbReference type="eggNOG" id="COG1472">
    <property type="taxonomic scope" value="Bacteria"/>
</dbReference>
<dbReference type="EC" id="3.2.1.21" evidence="5"/>
<dbReference type="EMBL" id="CP000449">
    <property type="protein sequence ID" value="ABI67015.1"/>
    <property type="molecule type" value="Genomic_DNA"/>
</dbReference>
<feature type="chain" id="PRO_5004168499" evidence="3">
    <location>
        <begin position="21"/>
        <end position="759"/>
    </location>
</feature>
<dbReference type="InterPro" id="IPR001764">
    <property type="entry name" value="Glyco_hydro_3_N"/>
</dbReference>
<reference evidence="5 6" key="1">
    <citation type="submission" date="2006-08" db="EMBL/GenBank/DDBJ databases">
        <title>Complete sequence of Maricaulis maris MCS10.</title>
        <authorList>
            <consortium name="US DOE Joint Genome Institute"/>
            <person name="Copeland A."/>
            <person name="Lucas S."/>
            <person name="Lapidus A."/>
            <person name="Barry K."/>
            <person name="Detter J.C."/>
            <person name="Glavina del Rio T."/>
            <person name="Hammon N."/>
            <person name="Israni S."/>
            <person name="Dalin E."/>
            <person name="Tice H."/>
            <person name="Pitluck S."/>
            <person name="Saunders E."/>
            <person name="Brettin T."/>
            <person name="Bruce D."/>
            <person name="Han C."/>
            <person name="Tapia R."/>
            <person name="Gilna P."/>
            <person name="Schmutz J."/>
            <person name="Larimer F."/>
            <person name="Land M."/>
            <person name="Hauser L."/>
            <person name="Kyrpides N."/>
            <person name="Mikhailova N."/>
            <person name="Viollier P."/>
            <person name="Stephens C."/>
            <person name="Richardson P."/>
        </authorList>
    </citation>
    <scope>NUCLEOTIDE SEQUENCE [LARGE SCALE GENOMIC DNA]</scope>
    <source>
        <strain evidence="5 6">MCS10</strain>
    </source>
</reference>
<dbReference type="GO" id="GO:0005975">
    <property type="term" value="P:carbohydrate metabolic process"/>
    <property type="evidence" value="ECO:0007669"/>
    <property type="project" value="InterPro"/>
</dbReference>
<proteinExistence type="inferred from homology"/>
<keyword evidence="5" id="KW-0326">Glycosidase</keyword>
<dbReference type="Gene3D" id="2.60.40.10">
    <property type="entry name" value="Immunoglobulins"/>
    <property type="match status" value="1"/>
</dbReference>
<evidence type="ECO:0000313" key="5">
    <source>
        <dbReference type="EMBL" id="ABI67015.1"/>
    </source>
</evidence>